<feature type="transmembrane region" description="Helical" evidence="1">
    <location>
        <begin position="206"/>
        <end position="227"/>
    </location>
</feature>
<proteinExistence type="predicted"/>
<accession>A0AAD4G5I9</accession>
<dbReference type="AlphaFoldDB" id="A0AAD4G5I9"/>
<evidence type="ECO:0000256" key="1">
    <source>
        <dbReference type="SAM" id="Phobius"/>
    </source>
</evidence>
<evidence type="ECO:0000313" key="4">
    <source>
        <dbReference type="Proteomes" id="UP001194468"/>
    </source>
</evidence>
<feature type="transmembrane region" description="Helical" evidence="1">
    <location>
        <begin position="115"/>
        <end position="137"/>
    </location>
</feature>
<dbReference type="Proteomes" id="UP001194468">
    <property type="component" value="Unassembled WGS sequence"/>
</dbReference>
<evidence type="ECO:0000259" key="2">
    <source>
        <dbReference type="Pfam" id="PF20152"/>
    </source>
</evidence>
<organism evidence="3 4">
    <name type="scientific">Boletus edulis BED1</name>
    <dbReference type="NCBI Taxonomy" id="1328754"/>
    <lineage>
        <taxon>Eukaryota</taxon>
        <taxon>Fungi</taxon>
        <taxon>Dikarya</taxon>
        <taxon>Basidiomycota</taxon>
        <taxon>Agaricomycotina</taxon>
        <taxon>Agaricomycetes</taxon>
        <taxon>Agaricomycetidae</taxon>
        <taxon>Boletales</taxon>
        <taxon>Boletineae</taxon>
        <taxon>Boletaceae</taxon>
        <taxon>Boletoideae</taxon>
        <taxon>Boletus</taxon>
    </lineage>
</organism>
<feature type="transmembrane region" description="Helical" evidence="1">
    <location>
        <begin position="176"/>
        <end position="200"/>
    </location>
</feature>
<reference evidence="3" key="2">
    <citation type="journal article" date="2020" name="Nat. Commun.">
        <title>Large-scale genome sequencing of mycorrhizal fungi provides insights into the early evolution of symbiotic traits.</title>
        <authorList>
            <person name="Miyauchi S."/>
            <person name="Kiss E."/>
            <person name="Kuo A."/>
            <person name="Drula E."/>
            <person name="Kohler A."/>
            <person name="Sanchez-Garcia M."/>
            <person name="Morin E."/>
            <person name="Andreopoulos B."/>
            <person name="Barry K.W."/>
            <person name="Bonito G."/>
            <person name="Buee M."/>
            <person name="Carver A."/>
            <person name="Chen C."/>
            <person name="Cichocki N."/>
            <person name="Clum A."/>
            <person name="Culley D."/>
            <person name="Crous P.W."/>
            <person name="Fauchery L."/>
            <person name="Girlanda M."/>
            <person name="Hayes R.D."/>
            <person name="Keri Z."/>
            <person name="LaButti K."/>
            <person name="Lipzen A."/>
            <person name="Lombard V."/>
            <person name="Magnuson J."/>
            <person name="Maillard F."/>
            <person name="Murat C."/>
            <person name="Nolan M."/>
            <person name="Ohm R.A."/>
            <person name="Pangilinan J."/>
            <person name="Pereira M.F."/>
            <person name="Perotto S."/>
            <person name="Peter M."/>
            <person name="Pfister S."/>
            <person name="Riley R."/>
            <person name="Sitrit Y."/>
            <person name="Stielow J.B."/>
            <person name="Szollosi G."/>
            <person name="Zifcakova L."/>
            <person name="Stursova M."/>
            <person name="Spatafora J.W."/>
            <person name="Tedersoo L."/>
            <person name="Vaario L.M."/>
            <person name="Yamada A."/>
            <person name="Yan M."/>
            <person name="Wang P."/>
            <person name="Xu J."/>
            <person name="Bruns T."/>
            <person name="Baldrian P."/>
            <person name="Vilgalys R."/>
            <person name="Dunand C."/>
            <person name="Henrissat B."/>
            <person name="Grigoriev I.V."/>
            <person name="Hibbett D."/>
            <person name="Nagy L.G."/>
            <person name="Martin F.M."/>
        </authorList>
    </citation>
    <scope>NUCLEOTIDE SEQUENCE</scope>
    <source>
        <strain evidence="3">BED1</strain>
    </source>
</reference>
<keyword evidence="1" id="KW-0472">Membrane</keyword>
<dbReference type="InterPro" id="IPR045339">
    <property type="entry name" value="DUF6534"/>
</dbReference>
<sequence>MESSNPFIPFYGPAYGPLYLATLMSTGLYSVTCVQTFFYYIHYTSDSLRMKIFVAVLWALDTVHEALTVAGVYKWIIAGLIKPSAILYPNPELPLQLLSEAFFVHRIYVFSGKNIIVPFLWAIQAVCQIVVAILYSAKAIYSVDGKLNVMGELALNVLRTRSKAGIANTAHILQRLTLFAVNTGIWTATFSILTVIFLHLFPPAVLYYALFGIPLGSLYCNTLLANLNARAYILSGSMTPVFHGTMAEKRSEMIFSPADQNTA</sequence>
<feature type="transmembrane region" description="Helical" evidence="1">
    <location>
        <begin position="20"/>
        <end position="40"/>
    </location>
</feature>
<comment type="caution">
    <text evidence="3">The sequence shown here is derived from an EMBL/GenBank/DDBJ whole genome shotgun (WGS) entry which is preliminary data.</text>
</comment>
<dbReference type="Pfam" id="PF20152">
    <property type="entry name" value="DUF6534"/>
    <property type="match status" value="1"/>
</dbReference>
<evidence type="ECO:0000313" key="3">
    <source>
        <dbReference type="EMBL" id="KAF8414405.1"/>
    </source>
</evidence>
<keyword evidence="4" id="KW-1185">Reference proteome</keyword>
<gene>
    <name evidence="3" type="ORF">L210DRAFT_3013658</name>
</gene>
<reference evidence="3" key="1">
    <citation type="submission" date="2019-10" db="EMBL/GenBank/DDBJ databases">
        <authorList>
            <consortium name="DOE Joint Genome Institute"/>
            <person name="Kuo A."/>
            <person name="Miyauchi S."/>
            <person name="Kiss E."/>
            <person name="Drula E."/>
            <person name="Kohler A."/>
            <person name="Sanchez-Garcia M."/>
            <person name="Andreopoulos B."/>
            <person name="Barry K.W."/>
            <person name="Bonito G."/>
            <person name="Buee M."/>
            <person name="Carver A."/>
            <person name="Chen C."/>
            <person name="Cichocki N."/>
            <person name="Clum A."/>
            <person name="Culley D."/>
            <person name="Crous P.W."/>
            <person name="Fauchery L."/>
            <person name="Girlanda M."/>
            <person name="Hayes R."/>
            <person name="Keri Z."/>
            <person name="LaButti K."/>
            <person name="Lipzen A."/>
            <person name="Lombard V."/>
            <person name="Magnuson J."/>
            <person name="Maillard F."/>
            <person name="Morin E."/>
            <person name="Murat C."/>
            <person name="Nolan M."/>
            <person name="Ohm R."/>
            <person name="Pangilinan J."/>
            <person name="Pereira M."/>
            <person name="Perotto S."/>
            <person name="Peter M."/>
            <person name="Riley R."/>
            <person name="Sitrit Y."/>
            <person name="Stielow B."/>
            <person name="Szollosi G."/>
            <person name="Zifcakova L."/>
            <person name="Stursova M."/>
            <person name="Spatafora J.W."/>
            <person name="Tedersoo L."/>
            <person name="Vaario L.-M."/>
            <person name="Yamada A."/>
            <person name="Yan M."/>
            <person name="Wang P."/>
            <person name="Xu J."/>
            <person name="Bruns T."/>
            <person name="Baldrian P."/>
            <person name="Vilgalys R."/>
            <person name="Henrissat B."/>
            <person name="Grigoriev I.V."/>
            <person name="Hibbett D."/>
            <person name="Nagy L.G."/>
            <person name="Martin F.M."/>
        </authorList>
    </citation>
    <scope>NUCLEOTIDE SEQUENCE</scope>
    <source>
        <strain evidence="3">BED1</strain>
    </source>
</reference>
<dbReference type="EMBL" id="WHUW01000546">
    <property type="protein sequence ID" value="KAF8414405.1"/>
    <property type="molecule type" value="Genomic_DNA"/>
</dbReference>
<protein>
    <recommendedName>
        <fullName evidence="2">DUF6534 domain-containing protein</fullName>
    </recommendedName>
</protein>
<dbReference type="PANTHER" id="PTHR40465">
    <property type="entry name" value="CHROMOSOME 1, WHOLE GENOME SHOTGUN SEQUENCE"/>
    <property type="match status" value="1"/>
</dbReference>
<keyword evidence="1" id="KW-1133">Transmembrane helix</keyword>
<name>A0AAD4G5I9_BOLED</name>
<feature type="domain" description="DUF6534" evidence="2">
    <location>
        <begin position="160"/>
        <end position="232"/>
    </location>
</feature>
<keyword evidence="1" id="KW-0812">Transmembrane</keyword>
<dbReference type="PANTHER" id="PTHR40465:SF1">
    <property type="entry name" value="DUF6534 DOMAIN-CONTAINING PROTEIN"/>
    <property type="match status" value="1"/>
</dbReference>
<feature type="transmembrane region" description="Helical" evidence="1">
    <location>
        <begin position="52"/>
        <end position="73"/>
    </location>
</feature>